<dbReference type="AlphaFoldDB" id="A0A8H8DH96"/>
<dbReference type="EMBL" id="JAEFCI010008864">
    <property type="protein sequence ID" value="KAG5458183.1"/>
    <property type="molecule type" value="Genomic_DNA"/>
</dbReference>
<keyword evidence="3" id="KW-1185">Reference proteome</keyword>
<gene>
    <name evidence="2" type="ORF">BJ554DRAFT_1642</name>
</gene>
<protein>
    <submittedName>
        <fullName evidence="2">Uncharacterized protein</fullName>
    </submittedName>
</protein>
<feature type="non-terminal residue" evidence="2">
    <location>
        <position position="380"/>
    </location>
</feature>
<evidence type="ECO:0000313" key="3">
    <source>
        <dbReference type="Proteomes" id="UP000673691"/>
    </source>
</evidence>
<accession>A0A8H8DH96</accession>
<proteinExistence type="predicted"/>
<dbReference type="Proteomes" id="UP000673691">
    <property type="component" value="Unassembled WGS sequence"/>
</dbReference>
<evidence type="ECO:0000256" key="1">
    <source>
        <dbReference type="SAM" id="MobiDB-lite"/>
    </source>
</evidence>
<name>A0A8H8DH96_9FUNG</name>
<feature type="region of interest" description="Disordered" evidence="1">
    <location>
        <begin position="94"/>
        <end position="123"/>
    </location>
</feature>
<organism evidence="2 3">
    <name type="scientific">Olpidium bornovanus</name>
    <dbReference type="NCBI Taxonomy" id="278681"/>
    <lineage>
        <taxon>Eukaryota</taxon>
        <taxon>Fungi</taxon>
        <taxon>Fungi incertae sedis</taxon>
        <taxon>Olpidiomycota</taxon>
        <taxon>Olpidiomycotina</taxon>
        <taxon>Olpidiomycetes</taxon>
        <taxon>Olpidiales</taxon>
        <taxon>Olpidiaceae</taxon>
        <taxon>Olpidium</taxon>
    </lineage>
</organism>
<reference evidence="2 3" key="1">
    <citation type="journal article" name="Sci. Rep.">
        <title>Genome-scale phylogenetic analyses confirm Olpidium as the closest living zoosporic fungus to the non-flagellated, terrestrial fungi.</title>
        <authorList>
            <person name="Chang Y."/>
            <person name="Rochon D."/>
            <person name="Sekimoto S."/>
            <person name="Wang Y."/>
            <person name="Chovatia M."/>
            <person name="Sandor L."/>
            <person name="Salamov A."/>
            <person name="Grigoriev I.V."/>
            <person name="Stajich J.E."/>
            <person name="Spatafora J.W."/>
        </authorList>
    </citation>
    <scope>NUCLEOTIDE SEQUENCE [LARGE SCALE GENOMIC DNA]</scope>
    <source>
        <strain evidence="2">S191</strain>
    </source>
</reference>
<evidence type="ECO:0000313" key="2">
    <source>
        <dbReference type="EMBL" id="KAG5458183.1"/>
    </source>
</evidence>
<comment type="caution">
    <text evidence="2">The sequence shown here is derived from an EMBL/GenBank/DDBJ whole genome shotgun (WGS) entry which is preliminary data.</text>
</comment>
<sequence length="380" mass="41403">MQRLASRRGLAAAAAALARSGAGVTGASAPRAADLRPPARGARPRALACAARRLAASPSSLSWAVSGGAAAPAEVGCRPGARLFATGAAARAADPAVPGATDARDPDIPPGLEDESLQSRKMQKTPNLDIRVWDVFRATKAQRMGNPTAVERVLGLSRIALCSHSTADEPPVAWLFDEPRLDYKAIRKTLPIYERNGVEPFQILPNWLTAPISWWMAQKTILLSFKRIAANQDGYLQNDFLPAGWNSRLHRSVFSRLGSVVRGLFVVVTNPQSRIPVPNVLRQLLSALMERDEEALFRMCSPQLFERFQRAFADIDNAGAKVSVSISPVSDGVNANKDFDARIVELWMKMAPRWHFDPSIGIGRPCTSLRFSTCTILRDM</sequence>